<dbReference type="SUPFAM" id="SSF46689">
    <property type="entry name" value="Homeodomain-like"/>
    <property type="match status" value="1"/>
</dbReference>
<gene>
    <name evidence="3" type="ORF">FN846DRAFT_953049</name>
</gene>
<evidence type="ECO:0000313" key="4">
    <source>
        <dbReference type="Proteomes" id="UP000326924"/>
    </source>
</evidence>
<dbReference type="EMBL" id="VXIS01000112">
    <property type="protein sequence ID" value="KAA8904162.1"/>
    <property type="molecule type" value="Genomic_DNA"/>
</dbReference>
<dbReference type="PANTHER" id="PTHR28079">
    <property type="entry name" value="RNA POLYMERASE I-SPECIFIC TRANSCRIPTION INITIATION FACTOR RRN5"/>
    <property type="match status" value="1"/>
</dbReference>
<feature type="compositionally biased region" description="Acidic residues" evidence="1">
    <location>
        <begin position="673"/>
        <end position="688"/>
    </location>
</feature>
<feature type="compositionally biased region" description="Acidic residues" evidence="1">
    <location>
        <begin position="756"/>
        <end position="766"/>
    </location>
</feature>
<feature type="compositionally biased region" description="Basic residues" evidence="1">
    <location>
        <begin position="545"/>
        <end position="556"/>
    </location>
</feature>
<feature type="compositionally biased region" description="Acidic residues" evidence="1">
    <location>
        <begin position="597"/>
        <end position="610"/>
    </location>
</feature>
<sequence>MSSTASESEAETETPQPTKRAAYVIPSSSDDNESEIEVVRPKSLSFPGSPSAEGWGSGDEEPLEGGKDDWGSVIAATEDEEESGDRDSRGKEQEEDDWGSVIAATEDEEQEERDEDAEDMEQGADDWGSVVAASEDEEEPANTAGAKEEEGHTTTPQVVEDDSGSEFEEDVEAPATALPTPSDSETLPPSRRSRFLRCASRQFRAETARRQPSPPRVKGRRRGAQINHFTKEYLDLLNSEIRLAATRETYTTTERFQVRSGSYVLGSWWSKEEKQTFFNHLAVLGKDRLEQISKELGSKTVVECVAYLELLHKGLEESQNWVRSRGRDTVALNDIPAAVELSEDCINALDRQAELLEDRKRRDEERLEKRMWGGGWLLDSDMMQRISELYKSGDTDGIQDIAPEAELLHVANMLQLSEHVFMNGPGDANFREYAKAEEKPSIRYTAFQDYYHLIVGITERLVQTAIFMAESRLRSLEDNIFAAKPYVRTDDVHAAVDSLDMPRDAWKYWATLPRRMRLGVVPIKLEMNYKVPKTMDLDDVEKSLSRPKPKKNRRKFGSNSSTASSASQATGSVDGREPTEGVEEEPISDMESSFLVDDTEHEFEDSDVDSETTRRASAAQRRRKRKLQEKEEKEDRFLDVLDSRAAVATEKELWRIMGYNEETVLGPSRAASEDEGDDGYLTESSLEEEGMKAPRREARRERRIRDWRVQVEYKAPWELQKRTAQQWKADDYLSYQSQAEAGLEGPPPKRRKVDLDVQEDEEELEVEKDRAPVKTKVIKGKGASAVVPVTRRTRRTRQSTAPAGFVSTVDAVSDGEAAFDADTEVDDEEDADYEGESH</sequence>
<feature type="compositionally biased region" description="Acidic residues" evidence="1">
    <location>
        <begin position="105"/>
        <end position="124"/>
    </location>
</feature>
<dbReference type="AlphaFoldDB" id="A0A5J5EUH4"/>
<feature type="compositionally biased region" description="Acidic residues" evidence="1">
    <location>
        <begin position="159"/>
        <end position="172"/>
    </location>
</feature>
<dbReference type="InterPro" id="IPR009057">
    <property type="entry name" value="Homeodomain-like_sf"/>
</dbReference>
<dbReference type="GO" id="GO:0042790">
    <property type="term" value="P:nucleolar large rRNA transcription by RNA polymerase I"/>
    <property type="evidence" value="ECO:0007669"/>
    <property type="project" value="InterPro"/>
</dbReference>
<feature type="region of interest" description="Disordered" evidence="1">
    <location>
        <begin position="738"/>
        <end position="838"/>
    </location>
</feature>
<dbReference type="InParanoid" id="A0A5J5EUH4"/>
<feature type="region of interest" description="Disordered" evidence="1">
    <location>
        <begin position="1"/>
        <end position="193"/>
    </location>
</feature>
<feature type="region of interest" description="Disordered" evidence="1">
    <location>
        <begin position="666"/>
        <end position="699"/>
    </location>
</feature>
<evidence type="ECO:0000259" key="2">
    <source>
        <dbReference type="SMART" id="SM00717"/>
    </source>
</evidence>
<comment type="caution">
    <text evidence="3">The sequence shown here is derived from an EMBL/GenBank/DDBJ whole genome shotgun (WGS) entry which is preliminary data.</text>
</comment>
<dbReference type="PANTHER" id="PTHR28079:SF1">
    <property type="entry name" value="RNA POLYMERASE I-SPECIFIC TRANSCRIPTION INITIATION FACTOR RRN5"/>
    <property type="match status" value="1"/>
</dbReference>
<feature type="compositionally biased region" description="Acidic residues" evidence="1">
    <location>
        <begin position="817"/>
        <end position="838"/>
    </location>
</feature>
<organism evidence="3 4">
    <name type="scientific">Sphaerosporella brunnea</name>
    <dbReference type="NCBI Taxonomy" id="1250544"/>
    <lineage>
        <taxon>Eukaryota</taxon>
        <taxon>Fungi</taxon>
        <taxon>Dikarya</taxon>
        <taxon>Ascomycota</taxon>
        <taxon>Pezizomycotina</taxon>
        <taxon>Pezizomycetes</taxon>
        <taxon>Pezizales</taxon>
        <taxon>Pyronemataceae</taxon>
        <taxon>Sphaerosporella</taxon>
    </lineage>
</organism>
<feature type="compositionally biased region" description="Basic and acidic residues" evidence="1">
    <location>
        <begin position="689"/>
        <end position="699"/>
    </location>
</feature>
<dbReference type="GO" id="GO:0000182">
    <property type="term" value="F:rDNA binding"/>
    <property type="evidence" value="ECO:0007669"/>
    <property type="project" value="TreeGrafter"/>
</dbReference>
<dbReference type="GO" id="GO:0000500">
    <property type="term" value="C:RNA polymerase I upstream activating factor complex"/>
    <property type="evidence" value="ECO:0007669"/>
    <property type="project" value="InterPro"/>
</dbReference>
<proteinExistence type="predicted"/>
<feature type="region of interest" description="Disordered" evidence="1">
    <location>
        <begin position="540"/>
        <end position="634"/>
    </location>
</feature>
<dbReference type="CDD" id="cd00167">
    <property type="entry name" value="SANT"/>
    <property type="match status" value="1"/>
</dbReference>
<dbReference type="OrthoDB" id="2240312at2759"/>
<dbReference type="Gene3D" id="1.10.10.60">
    <property type="entry name" value="Homeodomain-like"/>
    <property type="match status" value="1"/>
</dbReference>
<dbReference type="InterPro" id="IPR039601">
    <property type="entry name" value="Rrn5"/>
</dbReference>
<dbReference type="GO" id="GO:0006361">
    <property type="term" value="P:transcription initiation at RNA polymerase I promoter"/>
    <property type="evidence" value="ECO:0007669"/>
    <property type="project" value="TreeGrafter"/>
</dbReference>
<feature type="region of interest" description="Disordered" evidence="1">
    <location>
        <begin position="203"/>
        <end position="222"/>
    </location>
</feature>
<dbReference type="InterPro" id="IPR001005">
    <property type="entry name" value="SANT/Myb"/>
</dbReference>
<dbReference type="Proteomes" id="UP000326924">
    <property type="component" value="Unassembled WGS sequence"/>
</dbReference>
<dbReference type="SMART" id="SM00717">
    <property type="entry name" value="SANT"/>
    <property type="match status" value="1"/>
</dbReference>
<feature type="compositionally biased region" description="Low complexity" evidence="1">
    <location>
        <begin position="557"/>
        <end position="572"/>
    </location>
</feature>
<reference evidence="3 4" key="1">
    <citation type="submission" date="2019-09" db="EMBL/GenBank/DDBJ databases">
        <title>Draft genome of the ectomycorrhizal ascomycete Sphaerosporella brunnea.</title>
        <authorList>
            <consortium name="DOE Joint Genome Institute"/>
            <person name="Benucci G.M."/>
            <person name="Marozzi G."/>
            <person name="Antonielli L."/>
            <person name="Sanchez S."/>
            <person name="Marco P."/>
            <person name="Wang X."/>
            <person name="Falini L.B."/>
            <person name="Barry K."/>
            <person name="Haridas S."/>
            <person name="Lipzen A."/>
            <person name="Labutti K."/>
            <person name="Grigoriev I.V."/>
            <person name="Murat C."/>
            <person name="Martin F."/>
            <person name="Albertini E."/>
            <person name="Donnini D."/>
            <person name="Bonito G."/>
        </authorList>
    </citation>
    <scope>NUCLEOTIDE SEQUENCE [LARGE SCALE GENOMIC DNA]</scope>
    <source>
        <strain evidence="3 4">Sb_GMNB300</strain>
    </source>
</reference>
<protein>
    <recommendedName>
        <fullName evidence="2">Myb-like domain-containing protein</fullName>
    </recommendedName>
</protein>
<evidence type="ECO:0000313" key="3">
    <source>
        <dbReference type="EMBL" id="KAA8904162.1"/>
    </source>
</evidence>
<feature type="domain" description="Myb-like" evidence="2">
    <location>
        <begin position="265"/>
        <end position="314"/>
    </location>
</feature>
<evidence type="ECO:0000256" key="1">
    <source>
        <dbReference type="SAM" id="MobiDB-lite"/>
    </source>
</evidence>
<name>A0A5J5EUH4_9PEZI</name>
<accession>A0A5J5EUH4</accession>
<dbReference type="GO" id="GO:0001181">
    <property type="term" value="F:RNA polymerase I general transcription initiation factor activity"/>
    <property type="evidence" value="ECO:0007669"/>
    <property type="project" value="TreeGrafter"/>
</dbReference>
<keyword evidence="4" id="KW-1185">Reference proteome</keyword>